<keyword evidence="1" id="KW-0862">Zinc</keyword>
<dbReference type="GO" id="GO:0061630">
    <property type="term" value="F:ubiquitin protein ligase activity"/>
    <property type="evidence" value="ECO:0007669"/>
    <property type="project" value="InterPro"/>
</dbReference>
<dbReference type="InterPro" id="IPR007527">
    <property type="entry name" value="Znf_SWIM"/>
</dbReference>
<evidence type="ECO:0000256" key="1">
    <source>
        <dbReference type="PROSITE-ProRule" id="PRU00175"/>
    </source>
</evidence>
<dbReference type="Pfam" id="PF13639">
    <property type="entry name" value="zf-RING_2"/>
    <property type="match status" value="1"/>
</dbReference>
<evidence type="ECO:0000256" key="2">
    <source>
        <dbReference type="SAM" id="MobiDB-lite"/>
    </source>
</evidence>
<protein>
    <recommendedName>
        <fullName evidence="7">Znf1</fullName>
    </recommendedName>
</protein>
<dbReference type="Gene3D" id="3.30.40.10">
    <property type="entry name" value="Zinc/RING finger domain, C3HC4 (zinc finger)"/>
    <property type="match status" value="1"/>
</dbReference>
<keyword evidence="6" id="KW-1185">Reference proteome</keyword>
<dbReference type="SUPFAM" id="SSF57850">
    <property type="entry name" value="RING/U-box"/>
    <property type="match status" value="1"/>
</dbReference>
<reference evidence="5" key="1">
    <citation type="journal article" date="2023" name="Mol. Phylogenet. Evol.">
        <title>Genome-scale phylogeny and comparative genomics of the fungal order Sordariales.</title>
        <authorList>
            <person name="Hensen N."/>
            <person name="Bonometti L."/>
            <person name="Westerberg I."/>
            <person name="Brannstrom I.O."/>
            <person name="Guillou S."/>
            <person name="Cros-Aarteil S."/>
            <person name="Calhoun S."/>
            <person name="Haridas S."/>
            <person name="Kuo A."/>
            <person name="Mondo S."/>
            <person name="Pangilinan J."/>
            <person name="Riley R."/>
            <person name="LaButti K."/>
            <person name="Andreopoulos B."/>
            <person name="Lipzen A."/>
            <person name="Chen C."/>
            <person name="Yan M."/>
            <person name="Daum C."/>
            <person name="Ng V."/>
            <person name="Clum A."/>
            <person name="Steindorff A."/>
            <person name="Ohm R.A."/>
            <person name="Martin F."/>
            <person name="Silar P."/>
            <person name="Natvig D.O."/>
            <person name="Lalanne C."/>
            <person name="Gautier V."/>
            <person name="Ament-Velasquez S.L."/>
            <person name="Kruys A."/>
            <person name="Hutchinson M.I."/>
            <person name="Powell A.J."/>
            <person name="Barry K."/>
            <person name="Miller A.N."/>
            <person name="Grigoriev I.V."/>
            <person name="Debuchy R."/>
            <person name="Gladieux P."/>
            <person name="Hiltunen Thoren M."/>
            <person name="Johannesson H."/>
        </authorList>
    </citation>
    <scope>NUCLEOTIDE SEQUENCE</scope>
    <source>
        <strain evidence="5">CBS 508.74</strain>
    </source>
</reference>
<keyword evidence="1" id="KW-0863">Zinc-finger</keyword>
<dbReference type="Proteomes" id="UP001302812">
    <property type="component" value="Unassembled WGS sequence"/>
</dbReference>
<dbReference type="PROSITE" id="PS50966">
    <property type="entry name" value="ZF_SWIM"/>
    <property type="match status" value="1"/>
</dbReference>
<keyword evidence="1" id="KW-0479">Metal-binding</keyword>
<reference evidence="5" key="2">
    <citation type="submission" date="2023-05" db="EMBL/GenBank/DDBJ databases">
        <authorList>
            <consortium name="Lawrence Berkeley National Laboratory"/>
            <person name="Steindorff A."/>
            <person name="Hensen N."/>
            <person name="Bonometti L."/>
            <person name="Westerberg I."/>
            <person name="Brannstrom I.O."/>
            <person name="Guillou S."/>
            <person name="Cros-Aarteil S."/>
            <person name="Calhoun S."/>
            <person name="Haridas S."/>
            <person name="Kuo A."/>
            <person name="Mondo S."/>
            <person name="Pangilinan J."/>
            <person name="Riley R."/>
            <person name="Labutti K."/>
            <person name="Andreopoulos B."/>
            <person name="Lipzen A."/>
            <person name="Chen C."/>
            <person name="Yanf M."/>
            <person name="Daum C."/>
            <person name="Ng V."/>
            <person name="Clum A."/>
            <person name="Ohm R."/>
            <person name="Martin F."/>
            <person name="Silar P."/>
            <person name="Natvig D."/>
            <person name="Lalanne C."/>
            <person name="Gautier V."/>
            <person name="Ament-Velasquez S.L."/>
            <person name="Kruys A."/>
            <person name="Hutchinson M.I."/>
            <person name="Powell A.J."/>
            <person name="Barry K."/>
            <person name="Miller A.N."/>
            <person name="Grigoriev I.V."/>
            <person name="Debuchy R."/>
            <person name="Gladieux P."/>
            <person name="Thoren M.H."/>
            <person name="Johannesson H."/>
        </authorList>
    </citation>
    <scope>NUCLEOTIDE SEQUENCE</scope>
    <source>
        <strain evidence="5">CBS 508.74</strain>
    </source>
</reference>
<dbReference type="RefSeq" id="XP_064674666.1">
    <property type="nucleotide sequence ID" value="XM_064816478.1"/>
</dbReference>
<dbReference type="InterPro" id="IPR001841">
    <property type="entry name" value="Znf_RING"/>
</dbReference>
<feature type="compositionally biased region" description="Basic residues" evidence="2">
    <location>
        <begin position="15"/>
        <end position="27"/>
    </location>
</feature>
<accession>A0AAN6YWX2</accession>
<feature type="region of interest" description="Disordered" evidence="2">
    <location>
        <begin position="1"/>
        <end position="43"/>
    </location>
</feature>
<evidence type="ECO:0000313" key="5">
    <source>
        <dbReference type="EMBL" id="KAK4117096.1"/>
    </source>
</evidence>
<evidence type="ECO:0000259" key="3">
    <source>
        <dbReference type="PROSITE" id="PS50089"/>
    </source>
</evidence>
<evidence type="ECO:0000313" key="6">
    <source>
        <dbReference type="Proteomes" id="UP001302812"/>
    </source>
</evidence>
<dbReference type="PANTHER" id="PTHR21540">
    <property type="entry name" value="RING FINGER AND SWIM DOMAIN-CONTAINING PROTEIN 2"/>
    <property type="match status" value="1"/>
</dbReference>
<evidence type="ECO:0008006" key="7">
    <source>
        <dbReference type="Google" id="ProtNLM"/>
    </source>
</evidence>
<dbReference type="AlphaFoldDB" id="A0AAN6YWX2"/>
<gene>
    <name evidence="5" type="ORF">N656DRAFT_785939</name>
</gene>
<dbReference type="CDD" id="cd16494">
    <property type="entry name" value="RING-CH-C4HC3_ZSWM2"/>
    <property type="match status" value="1"/>
</dbReference>
<dbReference type="PROSITE" id="PS50089">
    <property type="entry name" value="ZF_RING_2"/>
    <property type="match status" value="1"/>
</dbReference>
<comment type="caution">
    <text evidence="5">The sequence shown here is derived from an EMBL/GenBank/DDBJ whole genome shotgun (WGS) entry which is preliminary data.</text>
</comment>
<proteinExistence type="predicted"/>
<sequence>MPLPTTHPAPSLKSHPSKRPDRQKKRTMKSDSDGPFRPKPPQSFHEIYQRASTQRFYVLSRTRHDNCDDDAGFPGEKIELTGSTGNIYTVIITRKPRCDCPHARSGKQCKHVVYVLARVLRARYELVYQLALLGSELREIFANAPLSSSLAGDDCDGGGGGSGGGNRKPVEGDCPICFCEMEVAGSGAEAIVWCRAACGQNVHKGCFETWAATKRRQGEGEVTCPYCRSVWQGDEDMVKKIEKTGKLNEEGYVNVADQLGISTQRDYSSYSRWWSGHPSSYRTDY</sequence>
<dbReference type="GO" id="GO:0008270">
    <property type="term" value="F:zinc ion binding"/>
    <property type="evidence" value="ECO:0007669"/>
    <property type="project" value="UniProtKB-KW"/>
</dbReference>
<dbReference type="InterPro" id="IPR039903">
    <property type="entry name" value="Zswim2"/>
</dbReference>
<feature type="domain" description="SWIM-type" evidence="4">
    <location>
        <begin position="88"/>
        <end position="120"/>
    </location>
</feature>
<organism evidence="5 6">
    <name type="scientific">Canariomyces notabilis</name>
    <dbReference type="NCBI Taxonomy" id="2074819"/>
    <lineage>
        <taxon>Eukaryota</taxon>
        <taxon>Fungi</taxon>
        <taxon>Dikarya</taxon>
        <taxon>Ascomycota</taxon>
        <taxon>Pezizomycotina</taxon>
        <taxon>Sordariomycetes</taxon>
        <taxon>Sordariomycetidae</taxon>
        <taxon>Sordariales</taxon>
        <taxon>Chaetomiaceae</taxon>
        <taxon>Canariomyces</taxon>
    </lineage>
</organism>
<name>A0AAN6YWX2_9PEZI</name>
<dbReference type="InterPro" id="IPR013083">
    <property type="entry name" value="Znf_RING/FYVE/PHD"/>
</dbReference>
<dbReference type="EMBL" id="MU853332">
    <property type="protein sequence ID" value="KAK4117096.1"/>
    <property type="molecule type" value="Genomic_DNA"/>
</dbReference>
<dbReference type="PANTHER" id="PTHR21540:SF0">
    <property type="entry name" value="PHD FAMILY PROTEIN"/>
    <property type="match status" value="1"/>
</dbReference>
<dbReference type="GeneID" id="89940603"/>
<evidence type="ECO:0000259" key="4">
    <source>
        <dbReference type="PROSITE" id="PS50966"/>
    </source>
</evidence>
<feature type="domain" description="RING-type" evidence="3">
    <location>
        <begin position="174"/>
        <end position="228"/>
    </location>
</feature>